<evidence type="ECO:0000256" key="2">
    <source>
        <dbReference type="SAM" id="SignalP"/>
    </source>
</evidence>
<keyword evidence="4" id="KW-1185">Reference proteome</keyword>
<dbReference type="EMBL" id="SRSC01000003">
    <property type="protein sequence ID" value="TGU71497.1"/>
    <property type="molecule type" value="Genomic_DNA"/>
</dbReference>
<keyword evidence="1" id="KW-1133">Transmembrane helix</keyword>
<dbReference type="Proteomes" id="UP000306416">
    <property type="component" value="Unassembled WGS sequence"/>
</dbReference>
<comment type="caution">
    <text evidence="3">The sequence shown here is derived from an EMBL/GenBank/DDBJ whole genome shotgun (WGS) entry which is preliminary data.</text>
</comment>
<evidence type="ECO:0000313" key="3">
    <source>
        <dbReference type="EMBL" id="TGU71497.1"/>
    </source>
</evidence>
<organism evidence="3 4">
    <name type="scientific">Geomonas terrae</name>
    <dbReference type="NCBI Taxonomy" id="2562681"/>
    <lineage>
        <taxon>Bacteria</taxon>
        <taxon>Pseudomonadati</taxon>
        <taxon>Thermodesulfobacteriota</taxon>
        <taxon>Desulfuromonadia</taxon>
        <taxon>Geobacterales</taxon>
        <taxon>Geobacteraceae</taxon>
        <taxon>Geomonas</taxon>
    </lineage>
</organism>
<protein>
    <submittedName>
        <fullName evidence="3">Uncharacterized protein</fullName>
    </submittedName>
</protein>
<proteinExistence type="predicted"/>
<dbReference type="AlphaFoldDB" id="A0A4S1CDJ5"/>
<keyword evidence="2" id="KW-0732">Signal</keyword>
<gene>
    <name evidence="3" type="ORF">E4633_14355</name>
</gene>
<evidence type="ECO:0000313" key="4">
    <source>
        <dbReference type="Proteomes" id="UP000306416"/>
    </source>
</evidence>
<keyword evidence="1" id="KW-0472">Membrane</keyword>
<name>A0A4S1CDJ5_9BACT</name>
<sequence>MRARTYINTMIATAATATTAFAANGAQADEPGLLVWAFMGFAAVIVAGQLVPAAMLVIGAVKAIFAKPEEAKIKG</sequence>
<feature type="transmembrane region" description="Helical" evidence="1">
    <location>
        <begin position="38"/>
        <end position="65"/>
    </location>
</feature>
<accession>A0A4S1CDJ5</accession>
<reference evidence="3 4" key="1">
    <citation type="submission" date="2019-04" db="EMBL/GenBank/DDBJ databases">
        <title>Geobacter oryzae sp. nov., ferric-reducing bacteria isolated from paddy soil.</title>
        <authorList>
            <person name="Xu Z."/>
            <person name="Masuda Y."/>
            <person name="Itoh H."/>
            <person name="Senoo K."/>
        </authorList>
    </citation>
    <scope>NUCLEOTIDE SEQUENCE [LARGE SCALE GENOMIC DNA]</scope>
    <source>
        <strain evidence="3 4">Red111</strain>
    </source>
</reference>
<evidence type="ECO:0000256" key="1">
    <source>
        <dbReference type="SAM" id="Phobius"/>
    </source>
</evidence>
<feature type="chain" id="PRO_5020753414" evidence="2">
    <location>
        <begin position="23"/>
        <end position="75"/>
    </location>
</feature>
<feature type="signal peptide" evidence="2">
    <location>
        <begin position="1"/>
        <end position="22"/>
    </location>
</feature>
<keyword evidence="1" id="KW-0812">Transmembrane</keyword>
<dbReference type="RefSeq" id="WP_135871150.1">
    <property type="nucleotide sequence ID" value="NZ_SRSC01000003.1"/>
</dbReference>